<feature type="signal peptide" evidence="1">
    <location>
        <begin position="1"/>
        <end position="20"/>
    </location>
</feature>
<keyword evidence="1" id="KW-0732">Signal</keyword>
<evidence type="ECO:0000256" key="1">
    <source>
        <dbReference type="SAM" id="SignalP"/>
    </source>
</evidence>
<dbReference type="InterPro" id="IPR036682">
    <property type="entry name" value="OS_D_A10/PebIII_sf"/>
</dbReference>
<dbReference type="PANTHER" id="PTHR11257">
    <property type="entry name" value="CHEMOSENSORY PROTEIN-RELATED"/>
    <property type="match status" value="1"/>
</dbReference>
<comment type="caution">
    <text evidence="2">The sequence shown here is derived from an EMBL/GenBank/DDBJ whole genome shotgun (WGS) entry which is preliminary data.</text>
</comment>
<dbReference type="AlphaFoldDB" id="A0A834MHK9"/>
<dbReference type="OrthoDB" id="6344725at2759"/>
<dbReference type="Gene3D" id="1.10.2080.10">
    <property type="entry name" value="Insect odorant-binding protein A10/Ejaculatory bulb-specific protein 3"/>
    <property type="match status" value="1"/>
</dbReference>
<proteinExistence type="predicted"/>
<keyword evidence="3" id="KW-1185">Reference proteome</keyword>
<dbReference type="Pfam" id="PF03392">
    <property type="entry name" value="OS-D"/>
    <property type="match status" value="1"/>
</dbReference>
<dbReference type="EMBL" id="JAACXV010000085">
    <property type="protein sequence ID" value="KAF7283888.1"/>
    <property type="molecule type" value="Genomic_DNA"/>
</dbReference>
<dbReference type="PANTHER" id="PTHR11257:SF12">
    <property type="entry name" value="EJACULATORY BULB-SPECIFIC PROTEIN 3-RELATED"/>
    <property type="match status" value="1"/>
</dbReference>
<evidence type="ECO:0000313" key="3">
    <source>
        <dbReference type="Proteomes" id="UP000625711"/>
    </source>
</evidence>
<reference evidence="2" key="1">
    <citation type="submission" date="2020-08" db="EMBL/GenBank/DDBJ databases">
        <title>Genome sequencing and assembly of the red palm weevil Rhynchophorus ferrugineus.</title>
        <authorList>
            <person name="Dias G.B."/>
            <person name="Bergman C.M."/>
            <person name="Manee M."/>
        </authorList>
    </citation>
    <scope>NUCLEOTIDE SEQUENCE</scope>
    <source>
        <strain evidence="2">AA-2017</strain>
        <tissue evidence="2">Whole larva</tissue>
    </source>
</reference>
<name>A0A834MHK9_RHYFE</name>
<feature type="chain" id="PRO_5032423878" description="Chemosensory protein" evidence="1">
    <location>
        <begin position="21"/>
        <end position="131"/>
    </location>
</feature>
<evidence type="ECO:0008006" key="4">
    <source>
        <dbReference type="Google" id="ProtNLM"/>
    </source>
</evidence>
<accession>A0A834MHK9</accession>
<dbReference type="InterPro" id="IPR005055">
    <property type="entry name" value="A10/PebIII"/>
</dbReference>
<gene>
    <name evidence="2" type="ORF">GWI33_022720</name>
</gene>
<protein>
    <recommendedName>
        <fullName evidence="4">Chemosensory protein</fullName>
    </recommendedName>
</protein>
<sequence>MKSFVLSFAVLVALVGLAMGKPADTYTTKYDNIDLDQILKSDRLLRNYLNCLLEKGKCTPDGSELKRVLPDALETECSKCNEKQKDGARKVIHFLIDNKRPWWNELAVKYDPDGTYLKKYEAEAKKENIKL</sequence>
<dbReference type="Proteomes" id="UP000625711">
    <property type="component" value="Unassembled WGS sequence"/>
</dbReference>
<organism evidence="2 3">
    <name type="scientific">Rhynchophorus ferrugineus</name>
    <name type="common">Red palm weevil</name>
    <name type="synonym">Curculio ferrugineus</name>
    <dbReference type="NCBI Taxonomy" id="354439"/>
    <lineage>
        <taxon>Eukaryota</taxon>
        <taxon>Metazoa</taxon>
        <taxon>Ecdysozoa</taxon>
        <taxon>Arthropoda</taxon>
        <taxon>Hexapoda</taxon>
        <taxon>Insecta</taxon>
        <taxon>Pterygota</taxon>
        <taxon>Neoptera</taxon>
        <taxon>Endopterygota</taxon>
        <taxon>Coleoptera</taxon>
        <taxon>Polyphaga</taxon>
        <taxon>Cucujiformia</taxon>
        <taxon>Curculionidae</taxon>
        <taxon>Dryophthorinae</taxon>
        <taxon>Rhynchophorus</taxon>
    </lineage>
</organism>
<evidence type="ECO:0000313" key="2">
    <source>
        <dbReference type="EMBL" id="KAF7283888.1"/>
    </source>
</evidence>
<dbReference type="SUPFAM" id="SSF100910">
    <property type="entry name" value="Chemosensory protein Csp2"/>
    <property type="match status" value="1"/>
</dbReference>